<organism evidence="1">
    <name type="scientific">Xanthomonas vasicola pv. vasculorum NCPPB 890</name>
    <dbReference type="NCBI Taxonomy" id="1184265"/>
    <lineage>
        <taxon>Bacteria</taxon>
        <taxon>Pseudomonadati</taxon>
        <taxon>Pseudomonadota</taxon>
        <taxon>Gammaproteobacteria</taxon>
        <taxon>Lysobacterales</taxon>
        <taxon>Lysobacteraceae</taxon>
        <taxon>Xanthomonas</taxon>
    </lineage>
</organism>
<comment type="caution">
    <text evidence="1">The sequence shown here is derived from an EMBL/GenBank/DDBJ whole genome shotgun (WGS) entry which is preliminary data.</text>
</comment>
<name>A0A837ANQ2_XANVA</name>
<reference evidence="1" key="1">
    <citation type="submission" date="2012-05" db="EMBL/GenBank/DDBJ databases">
        <authorList>
            <person name="Studholme D.J."/>
            <person name="Wasukira A."/>
            <person name="Grant M."/>
        </authorList>
    </citation>
    <scope>NUCLEOTIDE SEQUENCE [LARGE SCALE GENOMIC DNA]</scope>
    <source>
        <strain evidence="1">NCPPB 890</strain>
    </source>
</reference>
<protein>
    <submittedName>
        <fullName evidence="1">Uncharacterized protein</fullName>
    </submittedName>
</protein>
<gene>
    <name evidence="1" type="ORF">A11K_0127080</name>
</gene>
<proteinExistence type="predicted"/>
<evidence type="ECO:0000313" key="1">
    <source>
        <dbReference type="EMBL" id="KEZ99592.1"/>
    </source>
</evidence>
<dbReference type="AlphaFoldDB" id="A0A837ANQ2"/>
<sequence>MSNAVPPYPHPNRRSTPRLALVALVALAARALQGTHAGGVQALLFVPQERGFNRFRFAFQFTPSD</sequence>
<accession>A0A837ANQ2</accession>
<dbReference type="EMBL" id="AKBN01001951">
    <property type="protein sequence ID" value="KEZ99592.1"/>
    <property type="molecule type" value="Genomic_DNA"/>
</dbReference>